<dbReference type="FunFam" id="3.20.110.10:FF:000010">
    <property type="entry name" value="Alpha-mannosidase"/>
    <property type="match status" value="1"/>
</dbReference>
<dbReference type="CDD" id="cd10809">
    <property type="entry name" value="GH38N_AMII_GMII_SfManIII_like"/>
    <property type="match status" value="1"/>
</dbReference>
<dbReference type="GO" id="GO:0046872">
    <property type="term" value="F:metal ion binding"/>
    <property type="evidence" value="ECO:0007669"/>
    <property type="project" value="UniProtKB-KW"/>
</dbReference>
<dbReference type="Gene3D" id="1.20.1270.50">
    <property type="entry name" value="Glycoside hydrolase family 38, central domain"/>
    <property type="match status" value="1"/>
</dbReference>
<evidence type="ECO:0000256" key="4">
    <source>
        <dbReference type="ARBA" id="ARBA00022833"/>
    </source>
</evidence>
<evidence type="ECO:0000256" key="8">
    <source>
        <dbReference type="ARBA" id="ARBA00093232"/>
    </source>
</evidence>
<proteinExistence type="inferred from homology"/>
<evidence type="ECO:0000256" key="5">
    <source>
        <dbReference type="ARBA" id="ARBA00023157"/>
    </source>
</evidence>
<dbReference type="InterPro" id="IPR011330">
    <property type="entry name" value="Glyco_hydro/deAcase_b/a-brl"/>
</dbReference>
<evidence type="ECO:0000256" key="1">
    <source>
        <dbReference type="ARBA" id="ARBA00009792"/>
    </source>
</evidence>
<evidence type="ECO:0000256" key="6">
    <source>
        <dbReference type="ARBA" id="ARBA00023295"/>
    </source>
</evidence>
<keyword evidence="5" id="KW-1015">Disulfide bond</keyword>
<evidence type="ECO:0000259" key="10">
    <source>
        <dbReference type="SMART" id="SM00872"/>
    </source>
</evidence>
<dbReference type="InterPro" id="IPR015341">
    <property type="entry name" value="Glyco_hydro_38_cen"/>
</dbReference>
<keyword evidence="3 9" id="KW-0378">Hydrolase</keyword>
<dbReference type="InterPro" id="IPR011013">
    <property type="entry name" value="Gal_mutarotase_sf_dom"/>
</dbReference>
<dbReference type="WBParaSite" id="PTRK_0001738600.1">
    <property type="protein sequence ID" value="PTRK_0001738600.1"/>
    <property type="gene ID" value="PTRK_0001738600"/>
</dbReference>
<dbReference type="InterPro" id="IPR011682">
    <property type="entry name" value="Glyco_hydro_38_C"/>
</dbReference>
<evidence type="ECO:0000313" key="12">
    <source>
        <dbReference type="WBParaSite" id="PTRK_0001738600.1"/>
    </source>
</evidence>
<keyword evidence="2 9" id="KW-0479">Metal-binding</keyword>
<comment type="cofactor">
    <cofactor evidence="9">
        <name>Zn(2+)</name>
        <dbReference type="ChEBI" id="CHEBI:29105"/>
    </cofactor>
    <text evidence="9">Binds 1 zinc ion per subunit.</text>
</comment>
<dbReference type="InterPro" id="IPR028995">
    <property type="entry name" value="Glyco_hydro_57/38_cen_sf"/>
</dbReference>
<dbReference type="SUPFAM" id="SSF88713">
    <property type="entry name" value="Glycoside hydrolase/deacetylase"/>
    <property type="match status" value="1"/>
</dbReference>
<dbReference type="FunFam" id="1.20.1270.50:FF:000001">
    <property type="entry name" value="Alpha-mannosidase"/>
    <property type="match status" value="1"/>
</dbReference>
<keyword evidence="6 9" id="KW-0326">Glycosidase</keyword>
<dbReference type="InterPro" id="IPR050843">
    <property type="entry name" value="Glycosyl_Hydrlase_38"/>
</dbReference>
<comment type="function">
    <text evidence="7">Catalyzes the first committed step in the biosynthesis of complex N-glycans. It controls conversion of high mannose to complex N-glycans; the final hydrolytic step in the N-glycan maturation pathway.</text>
</comment>
<evidence type="ECO:0000256" key="2">
    <source>
        <dbReference type="ARBA" id="ARBA00022723"/>
    </source>
</evidence>
<dbReference type="InterPro" id="IPR000602">
    <property type="entry name" value="Glyco_hydro_38_N"/>
</dbReference>
<dbReference type="EC" id="3.2.1.-" evidence="9"/>
<accession>A0A0N5A649</accession>
<dbReference type="PANTHER" id="PTHR11607:SF3">
    <property type="entry name" value="LYSOSOMAL ALPHA-MANNOSIDASE"/>
    <property type="match status" value="1"/>
</dbReference>
<dbReference type="GO" id="GO:0000139">
    <property type="term" value="C:Golgi membrane"/>
    <property type="evidence" value="ECO:0007669"/>
    <property type="project" value="TreeGrafter"/>
</dbReference>
<protein>
    <recommendedName>
        <fullName evidence="9">Alpha-mannosidase</fullName>
        <ecNumber evidence="9">3.2.1.-</ecNumber>
    </recommendedName>
</protein>
<dbReference type="Gene3D" id="3.20.110.10">
    <property type="entry name" value="Glycoside hydrolase 38, N terminal domain"/>
    <property type="match status" value="1"/>
</dbReference>
<organism evidence="11 12">
    <name type="scientific">Parastrongyloides trichosuri</name>
    <name type="common">Possum-specific nematode worm</name>
    <dbReference type="NCBI Taxonomy" id="131310"/>
    <lineage>
        <taxon>Eukaryota</taxon>
        <taxon>Metazoa</taxon>
        <taxon>Ecdysozoa</taxon>
        <taxon>Nematoda</taxon>
        <taxon>Chromadorea</taxon>
        <taxon>Rhabditida</taxon>
        <taxon>Tylenchina</taxon>
        <taxon>Panagrolaimomorpha</taxon>
        <taxon>Strongyloidoidea</taxon>
        <taxon>Strongyloididae</taxon>
        <taxon>Parastrongyloides</taxon>
    </lineage>
</organism>
<dbReference type="GO" id="GO:0030246">
    <property type="term" value="F:carbohydrate binding"/>
    <property type="evidence" value="ECO:0007669"/>
    <property type="project" value="InterPro"/>
</dbReference>
<comment type="catalytic activity">
    <reaction evidence="8">
        <text>N(4)-{beta-D-GlcNAc-(1-&gt;2)-alpha-D-Man-(1-&gt;3)-[alpha-D-Man-(1-&gt;3)-[alpha-D-Man-(1-&gt;6)]-alpha-D-Man-(1-&gt;6)]-beta-D-Man-(1-&gt;4)-beta-D-GlcNAc-(1-&gt;4)-beta-D-GlcNAc}-L-asparaginyl-[protein] + 2 H2O = 2 alpha-D-mannopyranose + an N(4)-{beta-D-GlcNAc-(1-&gt;2)-alpha-D-Man-(1-&gt;3)-[alpha-D-Man-(1-&gt;6)]-beta-D-Man-(1-&gt;4)-beta-D-GlcNAc-(1-&gt;4)-beta-D-GlcNAc}-L-asparaginyl-[protein]</text>
        <dbReference type="Rhea" id="RHEA:56052"/>
        <dbReference type="Rhea" id="RHEA-COMP:14368"/>
        <dbReference type="Rhea" id="RHEA-COMP:14369"/>
        <dbReference type="ChEBI" id="CHEBI:15377"/>
        <dbReference type="ChEBI" id="CHEBI:28729"/>
        <dbReference type="ChEBI" id="CHEBI:60615"/>
        <dbReference type="ChEBI" id="CHEBI:60625"/>
        <dbReference type="EC" id="3.2.1.114"/>
    </reaction>
</comment>
<evidence type="ECO:0000256" key="7">
    <source>
        <dbReference type="ARBA" id="ARBA00059516"/>
    </source>
</evidence>
<dbReference type="Pfam" id="PF09261">
    <property type="entry name" value="Alpha-mann_mid"/>
    <property type="match status" value="1"/>
</dbReference>
<dbReference type="GO" id="GO:0006013">
    <property type="term" value="P:mannose metabolic process"/>
    <property type="evidence" value="ECO:0007669"/>
    <property type="project" value="InterPro"/>
</dbReference>
<dbReference type="AlphaFoldDB" id="A0A0N5A649"/>
<name>A0A0N5A649_PARTI</name>
<reference evidence="12" key="1">
    <citation type="submission" date="2017-02" db="UniProtKB">
        <authorList>
            <consortium name="WormBaseParasite"/>
        </authorList>
    </citation>
    <scope>IDENTIFICATION</scope>
</reference>
<dbReference type="Pfam" id="PF07748">
    <property type="entry name" value="Glyco_hydro_38C"/>
    <property type="match status" value="1"/>
</dbReference>
<dbReference type="GO" id="GO:0004572">
    <property type="term" value="F:mannosyl-oligosaccharide 1,3-1,6-alpha-mannosidase activity"/>
    <property type="evidence" value="ECO:0007669"/>
    <property type="project" value="UniProtKB-EC"/>
</dbReference>
<dbReference type="InterPro" id="IPR027291">
    <property type="entry name" value="Glyco_hydro_38_N_sf"/>
</dbReference>
<feature type="domain" description="Glycoside hydrolase family 38 central" evidence="10">
    <location>
        <begin position="442"/>
        <end position="530"/>
    </location>
</feature>
<sequence length="1100" mass="127529">MDKEKIDELKSIVNNIKDHVTNNSNVISNKNIIVNDISNLQEPPIILPSPEKTCSMKINNLFTFNNSDVQMLNAYEDIPFSNVDGGVWKQGWNIEYKKEEIFTEEPLKVFIIPHSHQDPGWLKTFEGYYSEQVDKILTSLTNFLTNNKDMKFIYAEMSFLERFWKSNNDEMREKFKKLVKEGNIEIVTGGWVMTDEANSHYYAQIMELFEGHEFLRNQLDGFIPTSHWSIDPFGLSPTMAYLVKKSNLTNMAIQRVHYEVKKYLAERQKLEFHWRQLWDNSKGETDIFTSMFPFFSYDVPHTCGPDPSICCQFDFIRILKYGCPWGANPRKIITHNLHERASTIADQYRKKSRLFKYNTVFIPLGDDFRYEDKEEISIQYDNYKLLLEYINSPQGRKEYNMDVKFGTLKDYFDSVHANMKKKGETPSVLSGDFFTYADHDDHYWSGYYTTRPFYKRMDRFVQHYLRAADLMYSSSLIKYKNNNLLYEDYKKAVDYSLLVEARRYMSLFQHHDGVTGTGKDFVVVDYAEKMLTAINNCFKILQDSISFNLMNEHKKNVKFTVDELIDGSDKIPKSHIISQDSSITIYNPLSKAIDEVVCVSVDSYEVRIKNLKESYQEMRPVVTTFERNFVFGREEKNIYELCFKINIEGLGIKIYDLIKEQLPTTSFAKISSYGFNFNSMDPEGKYLKNDVFSIQKISESYTSVDLSFNYISIKINKESGFLEEVNHNPVSLSFSRYGVRSSDRSKPGGEVVSGAYLFLPDGPSKPLSNSENSYIILSGNLKKTVIVKGITDVDLLHKTEIIINKTYVTLENEINLTKVLDYELALKIKTNIDSGEEFFTDLNGYQIIRRKRFSKIPLQGNFYPMPGVLFIQDKNRIGKRVSLIGNQALGCSSTSTGEMEVILDRRLTHDDSRGLASGILDNVRTKSNFRLVVEDMNEKEINLKSPNEFLTKESQLIYQSIHYKPVVLFTREILNINNNLNISPLKKSLPCDYHVVGMRTESEKSDYSNKAIDDKIKYEPKNSVGLIIQRYAFNCNSLPTTYFKDSCKESDDKGIILKESFNIDSYKVFNTSLTMNYVGREEIDSILLTPMEVNTYKIEL</sequence>
<dbReference type="InterPro" id="IPR037094">
    <property type="entry name" value="Glyco_hydro_38_cen_sf"/>
</dbReference>
<dbReference type="SMART" id="SM00872">
    <property type="entry name" value="Alpha-mann_mid"/>
    <property type="match status" value="1"/>
</dbReference>
<dbReference type="SUPFAM" id="SSF74650">
    <property type="entry name" value="Galactose mutarotase-like"/>
    <property type="match status" value="1"/>
</dbReference>
<evidence type="ECO:0000256" key="3">
    <source>
        <dbReference type="ARBA" id="ARBA00022801"/>
    </source>
</evidence>
<dbReference type="Gene3D" id="2.70.98.30">
    <property type="entry name" value="Golgi alpha-mannosidase II, domain 4"/>
    <property type="match status" value="1"/>
</dbReference>
<comment type="similarity">
    <text evidence="1 9">Belongs to the glycosyl hydrolase 38 family.</text>
</comment>
<evidence type="ECO:0000313" key="11">
    <source>
        <dbReference type="Proteomes" id="UP000038045"/>
    </source>
</evidence>
<dbReference type="SUPFAM" id="SSF88688">
    <property type="entry name" value="Families 57/38 glycoside transferase middle domain"/>
    <property type="match status" value="1"/>
</dbReference>
<dbReference type="Proteomes" id="UP000038045">
    <property type="component" value="Unplaced"/>
</dbReference>
<dbReference type="Gene3D" id="2.60.40.1180">
    <property type="entry name" value="Golgi alpha-mannosidase II"/>
    <property type="match status" value="1"/>
</dbReference>
<dbReference type="PANTHER" id="PTHR11607">
    <property type="entry name" value="ALPHA-MANNOSIDASE"/>
    <property type="match status" value="1"/>
</dbReference>
<keyword evidence="11" id="KW-1185">Reference proteome</keyword>
<dbReference type="GO" id="GO:0006491">
    <property type="term" value="P:N-glycan processing"/>
    <property type="evidence" value="ECO:0007669"/>
    <property type="project" value="TreeGrafter"/>
</dbReference>
<keyword evidence="4 9" id="KW-0862">Zinc</keyword>
<dbReference type="STRING" id="131310.A0A0N5A649"/>
<dbReference type="Pfam" id="PF01074">
    <property type="entry name" value="Glyco_hydro_38N"/>
    <property type="match status" value="1"/>
</dbReference>
<dbReference type="InterPro" id="IPR013780">
    <property type="entry name" value="Glyco_hydro_b"/>
</dbReference>
<evidence type="ECO:0000256" key="9">
    <source>
        <dbReference type="RuleBase" id="RU361199"/>
    </source>
</evidence>